<keyword evidence="3" id="KW-1185">Reference proteome</keyword>
<feature type="transmembrane region" description="Helical" evidence="1">
    <location>
        <begin position="100"/>
        <end position="119"/>
    </location>
</feature>
<dbReference type="GeneID" id="36384448"/>
<organism evidence="2">
    <name type="scientific">Strongyloides ratti</name>
    <name type="common">Parasitic roundworm</name>
    <dbReference type="NCBI Taxonomy" id="34506"/>
    <lineage>
        <taxon>Eukaryota</taxon>
        <taxon>Metazoa</taxon>
        <taxon>Ecdysozoa</taxon>
        <taxon>Nematoda</taxon>
        <taxon>Chromadorea</taxon>
        <taxon>Rhabditida</taxon>
        <taxon>Tylenchina</taxon>
        <taxon>Panagrolaimomorpha</taxon>
        <taxon>Strongyloidoidea</taxon>
        <taxon>Strongyloididae</taxon>
        <taxon>Strongyloides</taxon>
    </lineage>
</organism>
<feature type="transmembrane region" description="Helical" evidence="1">
    <location>
        <begin position="247"/>
        <end position="271"/>
    </location>
</feature>
<protein>
    <submittedName>
        <fullName evidence="2 4">Uncharacterized protein</fullName>
    </submittedName>
</protein>
<dbReference type="EMBL" id="LN609396">
    <property type="protein sequence ID" value="CEF59640.1"/>
    <property type="molecule type" value="Genomic_DNA"/>
</dbReference>
<evidence type="ECO:0000313" key="5">
    <source>
        <dbReference type="WormBase" id="SRAE_X000138600"/>
    </source>
</evidence>
<sequence length="304" mass="34623">MYEENIRSLKRYDINTLQPIPRVKLMPRAQLSRDNYGISSSRPISRIEYTIDNQDNFSDKDVKLSSIPAEGTKLGKMISIDYILNGRKKVYEGNIGSGRFFFLFQKYPALVGIIISLLLNYGQRYNDTVKYLIEERVQIIMSLANGLNILVSSLHGIQNHNYSFTRVKILSIIKVPHLIITLIAAIIQLVYSVLSYVKLNNNQNDLTWLTQYGQCDINIKNLTQSSSPTINNTNCYTVHDRIICSCIFMGCAISIIILGLFSIASFFTAYINHKMDVKTLKEKQVKQSKVISAYTNQTAFESTM</sequence>
<evidence type="ECO:0000313" key="3">
    <source>
        <dbReference type="Proteomes" id="UP000035682"/>
    </source>
</evidence>
<dbReference type="Proteomes" id="UP000035682">
    <property type="component" value="Unplaced"/>
</dbReference>
<reference evidence="2" key="1">
    <citation type="submission" date="2014-09" db="EMBL/GenBank/DDBJ databases">
        <authorList>
            <person name="Aslett A.Martin."/>
        </authorList>
    </citation>
    <scope>NUCLEOTIDE SEQUENCE</scope>
    <source>
        <strain evidence="2">ED321 Heterogonic</strain>
    </source>
</reference>
<feature type="transmembrane region" description="Helical" evidence="1">
    <location>
        <begin position="139"/>
        <end position="157"/>
    </location>
</feature>
<dbReference type="WormBase" id="SRAE_X000138600">
    <property type="protein sequence ID" value="SRP10731"/>
    <property type="gene ID" value="WBGene00266954"/>
</dbReference>
<evidence type="ECO:0000313" key="2">
    <source>
        <dbReference type="EMBL" id="CEF59640.1"/>
    </source>
</evidence>
<evidence type="ECO:0000313" key="4">
    <source>
        <dbReference type="WBParaSite" id="SRAE_X000138600.1"/>
    </source>
</evidence>
<dbReference type="RefSeq" id="XP_024498851.1">
    <property type="nucleotide sequence ID" value="XM_024648363.1"/>
</dbReference>
<keyword evidence="1" id="KW-0812">Transmembrane</keyword>
<keyword evidence="1" id="KW-0472">Membrane</keyword>
<proteinExistence type="predicted"/>
<feature type="transmembrane region" description="Helical" evidence="1">
    <location>
        <begin position="178"/>
        <end position="197"/>
    </location>
</feature>
<accession>A0A090KUV0</accession>
<reference evidence="4" key="3">
    <citation type="submission" date="2020-12" db="UniProtKB">
        <authorList>
            <consortium name="WormBaseParasite"/>
        </authorList>
    </citation>
    <scope>IDENTIFICATION</scope>
</reference>
<gene>
    <name evidence="2 4 5" type="ORF">SRAE_X000138600</name>
</gene>
<name>A0A090KUV0_STRRB</name>
<keyword evidence="1" id="KW-1133">Transmembrane helix</keyword>
<reference evidence="3" key="2">
    <citation type="submission" date="2014-09" db="EMBL/GenBank/DDBJ databases">
        <authorList>
            <person name="Martin A.A."/>
        </authorList>
    </citation>
    <scope>NUCLEOTIDE SEQUENCE</scope>
    <source>
        <strain evidence="3">ED321</strain>
    </source>
</reference>
<dbReference type="WBParaSite" id="SRAE_X000138600.1">
    <property type="protein sequence ID" value="SRAE_X000138600.1"/>
    <property type="gene ID" value="WBGene00266954"/>
</dbReference>
<dbReference type="AlphaFoldDB" id="A0A090KUV0"/>
<evidence type="ECO:0000256" key="1">
    <source>
        <dbReference type="SAM" id="Phobius"/>
    </source>
</evidence>
<dbReference type="CTD" id="36384448"/>